<protein>
    <recommendedName>
        <fullName evidence="6">2-phospho-L-lactate guanylyltransferase</fullName>
    </recommendedName>
</protein>
<reference evidence="5" key="1">
    <citation type="journal article" date="2015" name="Nature">
        <title>Complex archaea that bridge the gap between prokaryotes and eukaryotes.</title>
        <authorList>
            <person name="Spang A."/>
            <person name="Saw J.H."/>
            <person name="Jorgensen S.L."/>
            <person name="Zaremba-Niedzwiedzka K."/>
            <person name="Martijn J."/>
            <person name="Lind A.E."/>
            <person name="van Eijk R."/>
            <person name="Schleper C."/>
            <person name="Guy L."/>
            <person name="Ettema T.J."/>
        </authorList>
    </citation>
    <scope>NUCLEOTIDE SEQUENCE</scope>
</reference>
<comment type="caution">
    <text evidence="5">The sequence shown here is derived from an EMBL/GenBank/DDBJ whole genome shotgun (WGS) entry which is preliminary data.</text>
</comment>
<dbReference type="GO" id="GO:0005525">
    <property type="term" value="F:GTP binding"/>
    <property type="evidence" value="ECO:0007669"/>
    <property type="project" value="UniProtKB-KW"/>
</dbReference>
<keyword evidence="2" id="KW-0548">Nucleotidyltransferase</keyword>
<evidence type="ECO:0008006" key="6">
    <source>
        <dbReference type="Google" id="ProtNLM"/>
    </source>
</evidence>
<dbReference type="GO" id="GO:0043814">
    <property type="term" value="F:phospholactate guanylyltransferase activity"/>
    <property type="evidence" value="ECO:0007669"/>
    <property type="project" value="InterPro"/>
</dbReference>
<sequence>MTILIIPVAPLHRTKSRLRDCFSSEQLIELTIAMFKDLGTILINVNCFNQKIVYCNASEILELADDYNLIGIKEKLITPPKSFDEVIKDLNNIVVDEFNAQQTVISFLDLLLISASNFNDIYSLVKKNQIVICPAIHSAGISILGRNPPDIIPSYFSDPTTPSLFALLENASKRGIREIAIYDSFRAGFDIDLAQDLILAFEYLKIFNLVHTEVFKFLKKNLKYTLKKKNVENNRTFEMIERK</sequence>
<dbReference type="SUPFAM" id="SSF53448">
    <property type="entry name" value="Nucleotide-diphospho-sugar transferases"/>
    <property type="match status" value="1"/>
</dbReference>
<dbReference type="InterPro" id="IPR029044">
    <property type="entry name" value="Nucleotide-diphossugar_trans"/>
</dbReference>
<evidence type="ECO:0000256" key="1">
    <source>
        <dbReference type="ARBA" id="ARBA00022679"/>
    </source>
</evidence>
<dbReference type="AlphaFoldDB" id="A0A0F9N3V6"/>
<evidence type="ECO:0000256" key="2">
    <source>
        <dbReference type="ARBA" id="ARBA00022695"/>
    </source>
</evidence>
<evidence type="ECO:0000313" key="5">
    <source>
        <dbReference type="EMBL" id="KKM76187.1"/>
    </source>
</evidence>
<dbReference type="InterPro" id="IPR002835">
    <property type="entry name" value="CofC"/>
</dbReference>
<dbReference type="Gene3D" id="3.90.550.10">
    <property type="entry name" value="Spore Coat Polysaccharide Biosynthesis Protein SpsA, Chain A"/>
    <property type="match status" value="1"/>
</dbReference>
<organism evidence="5">
    <name type="scientific">marine sediment metagenome</name>
    <dbReference type="NCBI Taxonomy" id="412755"/>
    <lineage>
        <taxon>unclassified sequences</taxon>
        <taxon>metagenomes</taxon>
        <taxon>ecological metagenomes</taxon>
    </lineage>
</organism>
<keyword evidence="1" id="KW-0808">Transferase</keyword>
<accession>A0A0F9N3V6</accession>
<dbReference type="PANTHER" id="PTHR40392:SF1">
    <property type="entry name" value="2-PHOSPHO-L-LACTATE GUANYLYLTRANSFERASE"/>
    <property type="match status" value="1"/>
</dbReference>
<evidence type="ECO:0000256" key="4">
    <source>
        <dbReference type="ARBA" id="ARBA00023134"/>
    </source>
</evidence>
<evidence type="ECO:0000256" key="3">
    <source>
        <dbReference type="ARBA" id="ARBA00022741"/>
    </source>
</evidence>
<proteinExistence type="predicted"/>
<gene>
    <name evidence="5" type="ORF">LCGC14_1382640</name>
</gene>
<dbReference type="EMBL" id="LAZR01008851">
    <property type="protein sequence ID" value="KKM76187.1"/>
    <property type="molecule type" value="Genomic_DNA"/>
</dbReference>
<keyword evidence="4" id="KW-0342">GTP-binding</keyword>
<dbReference type="Pfam" id="PF01983">
    <property type="entry name" value="CofC"/>
    <property type="match status" value="1"/>
</dbReference>
<name>A0A0F9N3V6_9ZZZZ</name>
<keyword evidence="3" id="KW-0547">Nucleotide-binding</keyword>
<dbReference type="PANTHER" id="PTHR40392">
    <property type="entry name" value="2-PHOSPHO-L-LACTATE GUANYLYLTRANSFERASE"/>
    <property type="match status" value="1"/>
</dbReference>